<dbReference type="SMART" id="SM00278">
    <property type="entry name" value="HhH1"/>
    <property type="match status" value="2"/>
</dbReference>
<dbReference type="GO" id="GO:0006281">
    <property type="term" value="P:DNA repair"/>
    <property type="evidence" value="ECO:0007669"/>
    <property type="project" value="UniProtKB-UniRule"/>
</dbReference>
<dbReference type="Pfam" id="PF01330">
    <property type="entry name" value="RuvA_N"/>
    <property type="match status" value="1"/>
</dbReference>
<accession>A0A6H1WS87</accession>
<keyword evidence="3 6" id="KW-0238">DNA-binding</keyword>
<evidence type="ECO:0000313" key="9">
    <source>
        <dbReference type="Proteomes" id="UP000501253"/>
    </source>
</evidence>
<evidence type="ECO:0000313" key="8">
    <source>
        <dbReference type="EMBL" id="QJA06087.1"/>
    </source>
</evidence>
<dbReference type="GO" id="GO:0005737">
    <property type="term" value="C:cytoplasm"/>
    <property type="evidence" value="ECO:0007669"/>
    <property type="project" value="UniProtKB-SubCell"/>
</dbReference>
<evidence type="ECO:0000256" key="5">
    <source>
        <dbReference type="ARBA" id="ARBA00023204"/>
    </source>
</evidence>
<dbReference type="CDD" id="cd14332">
    <property type="entry name" value="UBA_RuvA_C"/>
    <property type="match status" value="1"/>
</dbReference>
<dbReference type="EMBL" id="CP042909">
    <property type="protein sequence ID" value="QJA06087.1"/>
    <property type="molecule type" value="Genomic_DNA"/>
</dbReference>
<protein>
    <recommendedName>
        <fullName evidence="6">Holliday junction branch migration complex subunit RuvA</fullName>
    </recommendedName>
</protein>
<comment type="subunit">
    <text evidence="6">Homotetramer. Forms an RuvA(8)-RuvB(12)-Holliday junction (HJ) complex. HJ DNA is sandwiched between 2 RuvA tetramers; dsDNA enters through RuvA and exits via RuvB. An RuvB hexamer assembles on each DNA strand where it exits the tetramer. Each RuvB hexamer is contacted by two RuvA subunits (via domain III) on 2 adjacent RuvB subunits; this complex drives branch migration. In the full resolvosome a probable DNA-RuvA(4)-RuvB(12)-RuvC(2) complex forms which resolves the HJ.</text>
</comment>
<keyword evidence="5 6" id="KW-0234">DNA repair</keyword>
<feature type="domain" description="Helix-hairpin-helix DNA-binding motif class 1" evidence="7">
    <location>
        <begin position="73"/>
        <end position="92"/>
    </location>
</feature>
<dbReference type="Gene3D" id="2.40.50.140">
    <property type="entry name" value="Nucleic acid-binding proteins"/>
    <property type="match status" value="1"/>
</dbReference>
<evidence type="ECO:0000256" key="4">
    <source>
        <dbReference type="ARBA" id="ARBA00023172"/>
    </source>
</evidence>
<comment type="function">
    <text evidence="6">The RuvA-RuvB-RuvC complex processes Holliday junction (HJ) DNA during genetic recombination and DNA repair, while the RuvA-RuvB complex plays an important role in the rescue of blocked DNA replication forks via replication fork reversal (RFR). RuvA specifically binds to HJ cruciform DNA, conferring on it an open structure. The RuvB hexamer acts as an ATP-dependent pump, pulling dsDNA into and through the RuvAB complex. HJ branch migration allows RuvC to scan DNA until it finds its consensus sequence, where it cleaves and resolves the cruciform DNA.</text>
</comment>
<dbReference type="InterPro" id="IPR000085">
    <property type="entry name" value="RuvA"/>
</dbReference>
<comment type="subcellular location">
    <subcellularLocation>
        <location evidence="6">Cytoplasm</location>
    </subcellularLocation>
</comment>
<dbReference type="InterPro" id="IPR010994">
    <property type="entry name" value="RuvA_2-like"/>
</dbReference>
<dbReference type="RefSeq" id="WP_168719436.1">
    <property type="nucleotide sequence ID" value="NZ_CP042909.1"/>
</dbReference>
<reference evidence="8 9" key="1">
    <citation type="submission" date="2019-08" db="EMBL/GenBank/DDBJ databases">
        <title>Complete genome sequence of Thermosulfurimonas marina SU872T, an anaerobic thermophilic chemolithoautotrophic bacterium isolated from a shallow marine hydrothermal vent.</title>
        <authorList>
            <person name="Allioux M."/>
            <person name="Jebbar M."/>
            <person name="Slobodkina G."/>
            <person name="Slobodkin A."/>
            <person name="Moalic Y."/>
            <person name="Frolova A."/>
            <person name="Shao Z."/>
            <person name="Alain K."/>
        </authorList>
    </citation>
    <scope>NUCLEOTIDE SEQUENCE [LARGE SCALE GENOMIC DNA]</scope>
    <source>
        <strain evidence="8 9">SU872</strain>
    </source>
</reference>
<dbReference type="SUPFAM" id="SSF50249">
    <property type="entry name" value="Nucleic acid-binding proteins"/>
    <property type="match status" value="1"/>
</dbReference>
<proteinExistence type="inferred from homology"/>
<dbReference type="Proteomes" id="UP000501253">
    <property type="component" value="Chromosome"/>
</dbReference>
<keyword evidence="9" id="KW-1185">Reference proteome</keyword>
<dbReference type="Pfam" id="PF07499">
    <property type="entry name" value="RuvA_C"/>
    <property type="match status" value="1"/>
</dbReference>
<feature type="region of interest" description="Domain I" evidence="6">
    <location>
        <begin position="1"/>
        <end position="64"/>
    </location>
</feature>
<dbReference type="Gene3D" id="1.10.150.20">
    <property type="entry name" value="5' to 3' exonuclease, C-terminal subdomain"/>
    <property type="match status" value="1"/>
</dbReference>
<dbReference type="InterPro" id="IPR011114">
    <property type="entry name" value="RuvA_C"/>
</dbReference>
<dbReference type="GO" id="GO:0000400">
    <property type="term" value="F:four-way junction DNA binding"/>
    <property type="evidence" value="ECO:0007669"/>
    <property type="project" value="UniProtKB-UniRule"/>
</dbReference>
<dbReference type="SUPFAM" id="SSF46929">
    <property type="entry name" value="DNA helicase RuvA subunit, C-terminal domain"/>
    <property type="match status" value="1"/>
</dbReference>
<dbReference type="InterPro" id="IPR012340">
    <property type="entry name" value="NA-bd_OB-fold"/>
</dbReference>
<dbReference type="SUPFAM" id="SSF47781">
    <property type="entry name" value="RuvA domain 2-like"/>
    <property type="match status" value="1"/>
</dbReference>
<evidence type="ECO:0000259" key="7">
    <source>
        <dbReference type="SMART" id="SM00278"/>
    </source>
</evidence>
<dbReference type="GO" id="GO:0009378">
    <property type="term" value="F:four-way junction helicase activity"/>
    <property type="evidence" value="ECO:0007669"/>
    <property type="project" value="InterPro"/>
</dbReference>
<dbReference type="Pfam" id="PF14520">
    <property type="entry name" value="HHH_5"/>
    <property type="match status" value="1"/>
</dbReference>
<dbReference type="AlphaFoldDB" id="A0A6H1WS87"/>
<name>A0A6H1WS87_9BACT</name>
<dbReference type="Gene3D" id="1.10.8.10">
    <property type="entry name" value="DNA helicase RuvA subunit, C-terminal domain"/>
    <property type="match status" value="1"/>
</dbReference>
<comment type="caution">
    <text evidence="6">Lacks conserved residue(s) required for the propagation of feature annotation.</text>
</comment>
<dbReference type="GO" id="GO:0048476">
    <property type="term" value="C:Holliday junction resolvase complex"/>
    <property type="evidence" value="ECO:0007669"/>
    <property type="project" value="UniProtKB-UniRule"/>
</dbReference>
<comment type="similarity">
    <text evidence="6">Belongs to the RuvA family.</text>
</comment>
<keyword evidence="4 6" id="KW-0233">DNA recombination</keyword>
<dbReference type="NCBIfam" id="TIGR00084">
    <property type="entry name" value="ruvA"/>
    <property type="match status" value="1"/>
</dbReference>
<feature type="region of interest" description="Domain III" evidence="6">
    <location>
        <begin position="143"/>
        <end position="190"/>
    </location>
</feature>
<sequence length="190" mass="21246">MLAEIRGRLKHKIPGKVWIEAGPFTLEVSVPFTLVEELPPVGEEVRLPVCLWVQEGVPELYGFPDQASRETFLLLASLSGVGPRLALNILAFFRPEALEEAVAAEDLEALSRVPGIGPRRAERLCVELRGKLGLKRRPRAEVPHFREALEALKNLGFPATEAEEVLHRVYTGQEDLQELLRKALREFSPP</sequence>
<dbReference type="InterPro" id="IPR013849">
    <property type="entry name" value="DNA_helicase_Holl-junc_RuvA_I"/>
</dbReference>
<organism evidence="8 9">
    <name type="scientific">Thermosulfurimonas marina</name>
    <dbReference type="NCBI Taxonomy" id="2047767"/>
    <lineage>
        <taxon>Bacteria</taxon>
        <taxon>Pseudomonadati</taxon>
        <taxon>Thermodesulfobacteriota</taxon>
        <taxon>Thermodesulfobacteria</taxon>
        <taxon>Thermodesulfobacteriales</taxon>
        <taxon>Thermodesulfobacteriaceae</taxon>
        <taxon>Thermosulfurimonas</taxon>
    </lineage>
</organism>
<dbReference type="InterPro" id="IPR003583">
    <property type="entry name" value="Hlx-hairpin-Hlx_DNA-bd_motif"/>
</dbReference>
<dbReference type="KEGG" id="tmai:FVE67_04425"/>
<comment type="domain">
    <text evidence="6">Has three domains with a flexible linker between the domains II and III and assumes an 'L' shape. Domain III is highly mobile and contacts RuvB.</text>
</comment>
<dbReference type="HAMAP" id="MF_00031">
    <property type="entry name" value="DNA_HJ_migration_RuvA"/>
    <property type="match status" value="1"/>
</dbReference>
<evidence type="ECO:0000256" key="6">
    <source>
        <dbReference type="HAMAP-Rule" id="MF_00031"/>
    </source>
</evidence>
<evidence type="ECO:0000256" key="3">
    <source>
        <dbReference type="ARBA" id="ARBA00023125"/>
    </source>
</evidence>
<gene>
    <name evidence="6" type="primary">ruvA</name>
    <name evidence="8" type="ORF">FVE67_04425</name>
</gene>
<dbReference type="InterPro" id="IPR036267">
    <property type="entry name" value="RuvA_C_sf"/>
</dbReference>
<keyword evidence="1 6" id="KW-0963">Cytoplasm</keyword>
<feature type="domain" description="Helix-hairpin-helix DNA-binding motif class 1" evidence="7">
    <location>
        <begin position="108"/>
        <end position="127"/>
    </location>
</feature>
<evidence type="ECO:0000256" key="1">
    <source>
        <dbReference type="ARBA" id="ARBA00022490"/>
    </source>
</evidence>
<dbReference type="GO" id="GO:0009379">
    <property type="term" value="C:Holliday junction helicase complex"/>
    <property type="evidence" value="ECO:0007669"/>
    <property type="project" value="InterPro"/>
</dbReference>
<keyword evidence="2 6" id="KW-0227">DNA damage</keyword>
<dbReference type="GO" id="GO:0005524">
    <property type="term" value="F:ATP binding"/>
    <property type="evidence" value="ECO:0007669"/>
    <property type="project" value="InterPro"/>
</dbReference>
<dbReference type="GO" id="GO:0006310">
    <property type="term" value="P:DNA recombination"/>
    <property type="evidence" value="ECO:0007669"/>
    <property type="project" value="UniProtKB-UniRule"/>
</dbReference>
<evidence type="ECO:0000256" key="2">
    <source>
        <dbReference type="ARBA" id="ARBA00022763"/>
    </source>
</evidence>